<reference evidence="1 2" key="1">
    <citation type="journal article" date="2024" name="Commun. Biol.">
        <title>Comparative genomic analysis of thermophilic fungi reveals convergent evolutionary adaptations and gene losses.</title>
        <authorList>
            <person name="Steindorff A.S."/>
            <person name="Aguilar-Pontes M.V."/>
            <person name="Robinson A.J."/>
            <person name="Andreopoulos B."/>
            <person name="LaButti K."/>
            <person name="Kuo A."/>
            <person name="Mondo S."/>
            <person name="Riley R."/>
            <person name="Otillar R."/>
            <person name="Haridas S."/>
            <person name="Lipzen A."/>
            <person name="Grimwood J."/>
            <person name="Schmutz J."/>
            <person name="Clum A."/>
            <person name="Reid I.D."/>
            <person name="Moisan M.C."/>
            <person name="Butler G."/>
            <person name="Nguyen T.T.M."/>
            <person name="Dewar K."/>
            <person name="Conant G."/>
            <person name="Drula E."/>
            <person name="Henrissat B."/>
            <person name="Hansel C."/>
            <person name="Singer S."/>
            <person name="Hutchinson M.I."/>
            <person name="de Vries R.P."/>
            <person name="Natvig D.O."/>
            <person name="Powell A.J."/>
            <person name="Tsang A."/>
            <person name="Grigoriev I.V."/>
        </authorList>
    </citation>
    <scope>NUCLEOTIDE SEQUENCE [LARGE SCALE GENOMIC DNA]</scope>
    <source>
        <strain evidence="1 2">ATCC 24622</strain>
    </source>
</reference>
<name>A0ABR3VTP0_9PEZI</name>
<dbReference type="Proteomes" id="UP001586593">
    <property type="component" value="Unassembled WGS sequence"/>
</dbReference>
<protein>
    <submittedName>
        <fullName evidence="1">Uncharacterized protein</fullName>
    </submittedName>
</protein>
<keyword evidence="2" id="KW-1185">Reference proteome</keyword>
<comment type="caution">
    <text evidence="1">The sequence shown here is derived from an EMBL/GenBank/DDBJ whole genome shotgun (WGS) entry which is preliminary data.</text>
</comment>
<organism evidence="1 2">
    <name type="scientific">Phialemonium thermophilum</name>
    <dbReference type="NCBI Taxonomy" id="223376"/>
    <lineage>
        <taxon>Eukaryota</taxon>
        <taxon>Fungi</taxon>
        <taxon>Dikarya</taxon>
        <taxon>Ascomycota</taxon>
        <taxon>Pezizomycotina</taxon>
        <taxon>Sordariomycetes</taxon>
        <taxon>Sordariomycetidae</taxon>
        <taxon>Cephalothecales</taxon>
        <taxon>Cephalothecaceae</taxon>
        <taxon>Phialemonium</taxon>
    </lineage>
</organism>
<proteinExistence type="predicted"/>
<gene>
    <name evidence="1" type="ORF">VTK73DRAFT_1310</name>
</gene>
<evidence type="ECO:0000313" key="2">
    <source>
        <dbReference type="Proteomes" id="UP001586593"/>
    </source>
</evidence>
<evidence type="ECO:0000313" key="1">
    <source>
        <dbReference type="EMBL" id="KAL1845028.1"/>
    </source>
</evidence>
<sequence>MIARFLPRVTSGKKRQTHKWRFYTMRCSQGPICALPFVKSKNTTIPVGLDRYAAVRSRGLLPLGGRGPARAVPPVQQADDAKVDVEALVPLCTVAVSNRVRPRKAHMVRTWAPSSRGGSTAGKVLASRCSAGWAYWAARATGAVKRWWALWTAR</sequence>
<dbReference type="EMBL" id="JAZHXJ010001311">
    <property type="protein sequence ID" value="KAL1845028.1"/>
    <property type="molecule type" value="Genomic_DNA"/>
</dbReference>
<accession>A0ABR3VTP0</accession>